<dbReference type="Pfam" id="PF17863">
    <property type="entry name" value="AAA_lid_2"/>
    <property type="match status" value="1"/>
</dbReference>
<feature type="domain" description="ATPase AAA-3" evidence="1">
    <location>
        <begin position="50"/>
        <end position="179"/>
    </location>
</feature>
<organism evidence="7">
    <name type="scientific">freshwater metagenome</name>
    <dbReference type="NCBI Taxonomy" id="449393"/>
    <lineage>
        <taxon>unclassified sequences</taxon>
        <taxon>metagenomes</taxon>
        <taxon>ecological metagenomes</taxon>
    </lineage>
</organism>
<accession>A0A6J7N1I3</accession>
<dbReference type="Pfam" id="PF07726">
    <property type="entry name" value="AAA_3"/>
    <property type="match status" value="1"/>
</dbReference>
<evidence type="ECO:0000313" key="7">
    <source>
        <dbReference type="EMBL" id="CAB4983924.1"/>
    </source>
</evidence>
<dbReference type="EMBL" id="CAFBMT010000015">
    <property type="protein sequence ID" value="CAB4943989.1"/>
    <property type="molecule type" value="Genomic_DNA"/>
</dbReference>
<sequence>MTFALAPDRSPTPSAATTLAAALNDCVTSVLAGRREQIEVVTACVLAGGHVLLEDIPGVGKTLLSQTVAAAIGGSFARVQGSADLLPADVVGSLAPNADGFGLHFRPGPVFANVVLFDELNRANPRTQSALLEVMEEGRVSVDGHTHPVPTPFVVLATQNPVEMVGTYPLAEGVTDRFMAAISLGRATAAEEVEVLTGRRGRGRLAHVQQVTTPDELAACRAAVQQVHLAEAVAHYAVELLHATRAHARVRLGASTRAGVAMVALARSFAVMAGRDHVAPHDIARAAECALPHRLVLATRERGAATDVVDECLAQVDAPRR</sequence>
<dbReference type="InterPro" id="IPR027417">
    <property type="entry name" value="P-loop_NTPase"/>
</dbReference>
<dbReference type="GO" id="GO:0005524">
    <property type="term" value="F:ATP binding"/>
    <property type="evidence" value="ECO:0007669"/>
    <property type="project" value="InterPro"/>
</dbReference>
<dbReference type="InterPro" id="IPR041628">
    <property type="entry name" value="ChlI/MoxR_AAA_lid"/>
</dbReference>
<protein>
    <submittedName>
        <fullName evidence="7">Unannotated protein</fullName>
    </submittedName>
</protein>
<evidence type="ECO:0000259" key="2">
    <source>
        <dbReference type="Pfam" id="PF17863"/>
    </source>
</evidence>
<gene>
    <name evidence="4" type="ORF">UFOPK2656_02793</name>
    <name evidence="5" type="ORF">UFOPK3099_00361</name>
    <name evidence="6" type="ORF">UFOPK3651_02390</name>
    <name evidence="7" type="ORF">UFOPK3931_00988</name>
    <name evidence="3" type="ORF">UFOPK4189_02908</name>
</gene>
<evidence type="ECO:0000313" key="6">
    <source>
        <dbReference type="EMBL" id="CAB4943989.1"/>
    </source>
</evidence>
<dbReference type="PANTHER" id="PTHR42759">
    <property type="entry name" value="MOXR FAMILY PROTEIN"/>
    <property type="match status" value="1"/>
</dbReference>
<dbReference type="GO" id="GO:0016887">
    <property type="term" value="F:ATP hydrolysis activity"/>
    <property type="evidence" value="ECO:0007669"/>
    <property type="project" value="InterPro"/>
</dbReference>
<proteinExistence type="predicted"/>
<evidence type="ECO:0000313" key="5">
    <source>
        <dbReference type="EMBL" id="CAB4805037.1"/>
    </source>
</evidence>
<dbReference type="InterPro" id="IPR050764">
    <property type="entry name" value="CbbQ/NirQ/NorQ/GpvN"/>
</dbReference>
<evidence type="ECO:0000259" key="1">
    <source>
        <dbReference type="Pfam" id="PF07726"/>
    </source>
</evidence>
<dbReference type="EMBL" id="CAESGF010000025">
    <property type="protein sequence ID" value="CAB4365153.1"/>
    <property type="molecule type" value="Genomic_DNA"/>
</dbReference>
<dbReference type="SUPFAM" id="SSF52540">
    <property type="entry name" value="P-loop containing nucleoside triphosphate hydrolases"/>
    <property type="match status" value="1"/>
</dbReference>
<dbReference type="InterPro" id="IPR011703">
    <property type="entry name" value="ATPase_AAA-3"/>
</dbReference>
<dbReference type="CDD" id="cd00009">
    <property type="entry name" value="AAA"/>
    <property type="match status" value="1"/>
</dbReference>
<feature type="domain" description="ChlI/MoxR AAA lid" evidence="2">
    <location>
        <begin position="243"/>
        <end position="311"/>
    </location>
</feature>
<dbReference type="PIRSF" id="PIRSF002849">
    <property type="entry name" value="AAA_ATPase_chaperone_MoxR_prd"/>
    <property type="match status" value="1"/>
</dbReference>
<evidence type="ECO:0000313" key="4">
    <source>
        <dbReference type="EMBL" id="CAB4739533.1"/>
    </source>
</evidence>
<dbReference type="PANTHER" id="PTHR42759:SF5">
    <property type="entry name" value="METHANOL DEHYDROGENASE REGULATOR"/>
    <property type="match status" value="1"/>
</dbReference>
<dbReference type="Gene3D" id="1.10.8.80">
    <property type="entry name" value="Magnesium chelatase subunit I, C-Terminal domain"/>
    <property type="match status" value="1"/>
</dbReference>
<name>A0A6J7N1I3_9ZZZZ</name>
<reference evidence="7" key="1">
    <citation type="submission" date="2020-05" db="EMBL/GenBank/DDBJ databases">
        <authorList>
            <person name="Chiriac C."/>
            <person name="Salcher M."/>
            <person name="Ghai R."/>
            <person name="Kavagutti S V."/>
        </authorList>
    </citation>
    <scope>NUCLEOTIDE SEQUENCE</scope>
</reference>
<dbReference type="EMBL" id="CAEZYF010000023">
    <property type="protein sequence ID" value="CAB4739533.1"/>
    <property type="molecule type" value="Genomic_DNA"/>
</dbReference>
<evidence type="ECO:0000313" key="3">
    <source>
        <dbReference type="EMBL" id="CAB4365153.1"/>
    </source>
</evidence>
<dbReference type="EMBL" id="CAFAAV010000016">
    <property type="protein sequence ID" value="CAB4805037.1"/>
    <property type="molecule type" value="Genomic_DNA"/>
</dbReference>
<dbReference type="AlphaFoldDB" id="A0A6J7N1I3"/>
<dbReference type="Gene3D" id="3.40.50.300">
    <property type="entry name" value="P-loop containing nucleotide triphosphate hydrolases"/>
    <property type="match status" value="1"/>
</dbReference>
<dbReference type="EMBL" id="CAFBOL010000018">
    <property type="protein sequence ID" value="CAB4983924.1"/>
    <property type="molecule type" value="Genomic_DNA"/>
</dbReference>